<evidence type="ECO:0000313" key="2">
    <source>
        <dbReference type="Proteomes" id="UP001346869"/>
    </source>
</evidence>
<reference evidence="1 2" key="1">
    <citation type="journal article" date="2023" name="Genes (Basel)">
        <title>Chromosome-Level Genome Assembly and Circadian Gene Repertoire of the Patagonia Blennie Eleginops maclovinus-The Closest Ancestral Proxy of Antarctic Cryonotothenioids.</title>
        <authorList>
            <person name="Cheng C.C."/>
            <person name="Rivera-Colon A.G."/>
            <person name="Minhas B.F."/>
            <person name="Wilson L."/>
            <person name="Rayamajhi N."/>
            <person name="Vargas-Chacoff L."/>
            <person name="Catchen J.M."/>
        </authorList>
    </citation>
    <scope>NUCLEOTIDE SEQUENCE [LARGE SCALE GENOMIC DNA]</scope>
    <source>
        <strain evidence="1">JMC-PN-2008</strain>
    </source>
</reference>
<sequence length="69" mass="7472">MACEDLRSASIIVVISVPQWSPDSQAVCLDLPASQSVYSQPRQQGKGKGLATRVDASVQLQQQHSCLFI</sequence>
<proteinExistence type="predicted"/>
<accession>A0AAN7XRF1</accession>
<reference evidence="1 2" key="2">
    <citation type="journal article" date="2023" name="Mol. Biol. Evol.">
        <title>Genomics of Secondarily Temperate Adaptation in the Only Non-Antarctic Icefish.</title>
        <authorList>
            <person name="Rivera-Colon A.G."/>
            <person name="Rayamajhi N."/>
            <person name="Minhas B.F."/>
            <person name="Madrigal G."/>
            <person name="Bilyk K.T."/>
            <person name="Yoon V."/>
            <person name="Hune M."/>
            <person name="Gregory S."/>
            <person name="Cheng C.H.C."/>
            <person name="Catchen J.M."/>
        </authorList>
    </citation>
    <scope>NUCLEOTIDE SEQUENCE [LARGE SCALE GENOMIC DNA]</scope>
    <source>
        <strain evidence="1">JMC-PN-2008</strain>
    </source>
</reference>
<dbReference type="Proteomes" id="UP001346869">
    <property type="component" value="Unassembled WGS sequence"/>
</dbReference>
<comment type="caution">
    <text evidence="1">The sequence shown here is derived from an EMBL/GenBank/DDBJ whole genome shotgun (WGS) entry which is preliminary data.</text>
</comment>
<organism evidence="1 2">
    <name type="scientific">Eleginops maclovinus</name>
    <name type="common">Patagonian blennie</name>
    <name type="synonym">Eleginus maclovinus</name>
    <dbReference type="NCBI Taxonomy" id="56733"/>
    <lineage>
        <taxon>Eukaryota</taxon>
        <taxon>Metazoa</taxon>
        <taxon>Chordata</taxon>
        <taxon>Craniata</taxon>
        <taxon>Vertebrata</taxon>
        <taxon>Euteleostomi</taxon>
        <taxon>Actinopterygii</taxon>
        <taxon>Neopterygii</taxon>
        <taxon>Teleostei</taxon>
        <taxon>Neoteleostei</taxon>
        <taxon>Acanthomorphata</taxon>
        <taxon>Eupercaria</taxon>
        <taxon>Perciformes</taxon>
        <taxon>Notothenioidei</taxon>
        <taxon>Eleginopidae</taxon>
        <taxon>Eleginops</taxon>
    </lineage>
</organism>
<dbReference type="AlphaFoldDB" id="A0AAN7XRF1"/>
<dbReference type="EMBL" id="JAUZQC010000009">
    <property type="protein sequence ID" value="KAK5865671.1"/>
    <property type="molecule type" value="Genomic_DNA"/>
</dbReference>
<name>A0AAN7XRF1_ELEMC</name>
<evidence type="ECO:0000313" key="1">
    <source>
        <dbReference type="EMBL" id="KAK5865671.1"/>
    </source>
</evidence>
<gene>
    <name evidence="1" type="ORF">PBY51_019920</name>
</gene>
<keyword evidence="2" id="KW-1185">Reference proteome</keyword>
<protein>
    <submittedName>
        <fullName evidence="1">Uncharacterized protein</fullName>
    </submittedName>
</protein>